<organism evidence="1 2">
    <name type="scientific">Sphingobacterium allocomposti</name>
    <dbReference type="NCBI Taxonomy" id="415956"/>
    <lineage>
        <taxon>Bacteria</taxon>
        <taxon>Pseudomonadati</taxon>
        <taxon>Bacteroidota</taxon>
        <taxon>Sphingobacteriia</taxon>
        <taxon>Sphingobacteriales</taxon>
        <taxon>Sphingobacteriaceae</taxon>
        <taxon>Sphingobacterium</taxon>
    </lineage>
</organism>
<proteinExistence type="predicted"/>
<dbReference type="AlphaFoldDB" id="A0A5S5DME9"/>
<evidence type="ECO:0000313" key="1">
    <source>
        <dbReference type="EMBL" id="TYP96568.1"/>
    </source>
</evidence>
<sequence length="139" mass="15594">MRQDWKPKSGVFISFPGNCREALTFYQRCFGGTLYLQNTNEIIYGRTAPPLVCGSLISDTVVIYGSDLLHDDGRKIGNYISVFLLCNGLEDRKLVLSRLMNGTDDALRDRTDVTDALVEVTDPFDVRWILGVPASKKFP</sequence>
<reference evidence="1 2" key="1">
    <citation type="submission" date="2019-07" db="EMBL/GenBank/DDBJ databases">
        <title>Genomic Encyclopedia of Archaeal and Bacterial Type Strains, Phase II (KMG-II): from individual species to whole genera.</title>
        <authorList>
            <person name="Goeker M."/>
        </authorList>
    </citation>
    <scope>NUCLEOTIDE SEQUENCE [LARGE SCALE GENOMIC DNA]</scope>
    <source>
        <strain evidence="1 2">DSM 18850</strain>
    </source>
</reference>
<evidence type="ECO:0000313" key="2">
    <source>
        <dbReference type="Proteomes" id="UP000325105"/>
    </source>
</evidence>
<dbReference type="Gene3D" id="3.10.180.10">
    <property type="entry name" value="2,3-Dihydroxybiphenyl 1,2-Dioxygenase, domain 1"/>
    <property type="match status" value="1"/>
</dbReference>
<name>A0A5S5DME9_9SPHI</name>
<dbReference type="Proteomes" id="UP000325105">
    <property type="component" value="Unassembled WGS sequence"/>
</dbReference>
<keyword evidence="2" id="KW-1185">Reference proteome</keyword>
<dbReference type="EMBL" id="VNHX01000005">
    <property type="protein sequence ID" value="TYP96568.1"/>
    <property type="molecule type" value="Genomic_DNA"/>
</dbReference>
<gene>
    <name evidence="1" type="ORF">BC792_10559</name>
</gene>
<accession>A0A5S5DME9</accession>
<dbReference type="InterPro" id="IPR029068">
    <property type="entry name" value="Glyas_Bleomycin-R_OHBP_Dase"/>
</dbReference>
<protein>
    <submittedName>
        <fullName evidence="1">Putative glyoxalase superfamily protein PhnB</fullName>
    </submittedName>
</protein>
<dbReference type="SUPFAM" id="SSF54593">
    <property type="entry name" value="Glyoxalase/Bleomycin resistance protein/Dihydroxybiphenyl dioxygenase"/>
    <property type="match status" value="1"/>
</dbReference>
<dbReference type="RefSeq" id="WP_148907963.1">
    <property type="nucleotide sequence ID" value="NZ_VNHX01000005.1"/>
</dbReference>
<dbReference type="OrthoDB" id="9795306at2"/>
<comment type="caution">
    <text evidence="1">The sequence shown here is derived from an EMBL/GenBank/DDBJ whole genome shotgun (WGS) entry which is preliminary data.</text>
</comment>